<evidence type="ECO:0000259" key="1">
    <source>
        <dbReference type="Pfam" id="PF14279"/>
    </source>
</evidence>
<dbReference type="Pfam" id="PF14279">
    <property type="entry name" value="HNH_5"/>
    <property type="match status" value="1"/>
</dbReference>
<gene>
    <name evidence="2" type="ORF">GCM10011379_57070</name>
</gene>
<protein>
    <recommendedName>
        <fullName evidence="1">HNH endonuclease 5 domain-containing protein</fullName>
    </recommendedName>
</protein>
<reference evidence="2" key="1">
    <citation type="journal article" date="2014" name="Int. J. Syst. Evol. Microbiol.">
        <title>Complete genome sequence of Corynebacterium casei LMG S-19264T (=DSM 44701T), isolated from a smear-ripened cheese.</title>
        <authorList>
            <consortium name="US DOE Joint Genome Institute (JGI-PGF)"/>
            <person name="Walter F."/>
            <person name="Albersmeier A."/>
            <person name="Kalinowski J."/>
            <person name="Ruckert C."/>
        </authorList>
    </citation>
    <scope>NUCLEOTIDE SEQUENCE</scope>
    <source>
        <strain evidence="2">CGMCC 1.15290</strain>
    </source>
</reference>
<dbReference type="Proteomes" id="UP000627292">
    <property type="component" value="Unassembled WGS sequence"/>
</dbReference>
<dbReference type="AlphaFoldDB" id="A0A917MZ45"/>
<dbReference type="InterPro" id="IPR029471">
    <property type="entry name" value="HNH_5"/>
</dbReference>
<dbReference type="EMBL" id="BMIB01000008">
    <property type="protein sequence ID" value="GGH82737.1"/>
    <property type="molecule type" value="Genomic_DNA"/>
</dbReference>
<sequence length="347" mass="39557">MKILSIANTPDDNQIIQVPDMADSMEEELDEFLQNYDLDSLVTEPDGKPGLKIQALRTCRFCGKKKPEVTFRKVAHTIPQLMGNQFLISDFECDACNELFNRYEGDLTAFMGLSRTLSLTKGKRGVPGYGKKEDKLQVAYDKEVHKINIIFDGLDNEHYQIDEQQKTLTVHTVKRPYVPINVFRIFLKMGLCYMDAGALAELGNIFGFLRDNSKDAQLVGNPLFNLYTHTLPGKLSHCLVLRFKRKLDAAIAHCPKYSFVIYSGSKVFQFYMPFHLADHATFSSVGNVHLSFCPPFLSKGKSDLYGVPRRRRWDQSVHQKISGENEMITLRYDDIRFYGDGETPDPS</sequence>
<keyword evidence="3" id="KW-1185">Reference proteome</keyword>
<accession>A0A917MZ45</accession>
<comment type="caution">
    <text evidence="2">The sequence shown here is derived from an EMBL/GenBank/DDBJ whole genome shotgun (WGS) entry which is preliminary data.</text>
</comment>
<proteinExistence type="predicted"/>
<reference evidence="2" key="2">
    <citation type="submission" date="2020-09" db="EMBL/GenBank/DDBJ databases">
        <authorList>
            <person name="Sun Q."/>
            <person name="Zhou Y."/>
        </authorList>
    </citation>
    <scope>NUCLEOTIDE SEQUENCE</scope>
    <source>
        <strain evidence="2">CGMCC 1.15290</strain>
    </source>
</reference>
<evidence type="ECO:0000313" key="3">
    <source>
        <dbReference type="Proteomes" id="UP000627292"/>
    </source>
</evidence>
<name>A0A917MZ45_9BACT</name>
<dbReference type="RefSeq" id="WP_188959145.1">
    <property type="nucleotide sequence ID" value="NZ_BMIB01000008.1"/>
</dbReference>
<evidence type="ECO:0000313" key="2">
    <source>
        <dbReference type="EMBL" id="GGH82737.1"/>
    </source>
</evidence>
<organism evidence="2 3">
    <name type="scientific">Filimonas zeae</name>
    <dbReference type="NCBI Taxonomy" id="1737353"/>
    <lineage>
        <taxon>Bacteria</taxon>
        <taxon>Pseudomonadati</taxon>
        <taxon>Bacteroidota</taxon>
        <taxon>Chitinophagia</taxon>
        <taxon>Chitinophagales</taxon>
        <taxon>Chitinophagaceae</taxon>
        <taxon>Filimonas</taxon>
    </lineage>
</organism>
<feature type="domain" description="HNH endonuclease 5" evidence="1">
    <location>
        <begin position="59"/>
        <end position="101"/>
    </location>
</feature>